<evidence type="ECO:0000313" key="2">
    <source>
        <dbReference type="Proteomes" id="UP000299794"/>
    </source>
</evidence>
<organism evidence="1 2">
    <name type="scientific">Planktothrix agardhii CCAP 1459/11A</name>
    <dbReference type="NCBI Taxonomy" id="282420"/>
    <lineage>
        <taxon>Bacteria</taxon>
        <taxon>Bacillati</taxon>
        <taxon>Cyanobacteriota</taxon>
        <taxon>Cyanophyceae</taxon>
        <taxon>Oscillatoriophycideae</taxon>
        <taxon>Oscillatoriales</taxon>
        <taxon>Microcoleaceae</taxon>
        <taxon>Planktothrix</taxon>
    </lineage>
</organism>
<accession>A0A4P5ZHN4</accession>
<reference evidence="2" key="1">
    <citation type="submission" date="2019-02" db="EMBL/GenBank/DDBJ databases">
        <title>Draft genome sequence of Planktothrix agardhii NIES-905.</title>
        <authorList>
            <person name="Yamaguchi H."/>
            <person name="Suzuki S."/>
            <person name="Kawachi M."/>
        </authorList>
    </citation>
    <scope>NUCLEOTIDE SEQUENCE [LARGE SCALE GENOMIC DNA]</scope>
    <source>
        <strain evidence="2">CCAP 1459/11A</strain>
    </source>
</reference>
<dbReference type="RefSeq" id="WP_158295817.1">
    <property type="nucleotide sequence ID" value="NZ_BJCD01000063.1"/>
</dbReference>
<proteinExistence type="predicted"/>
<dbReference type="Proteomes" id="UP000299794">
    <property type="component" value="Unassembled WGS sequence"/>
</dbReference>
<name>A0A4P5ZHN4_PLAAG</name>
<protein>
    <submittedName>
        <fullName evidence="1">Uncharacterized protein</fullName>
    </submittedName>
</protein>
<comment type="caution">
    <text evidence="1">The sequence shown here is derived from an EMBL/GenBank/DDBJ whole genome shotgun (WGS) entry which is preliminary data.</text>
</comment>
<evidence type="ECO:0000313" key="1">
    <source>
        <dbReference type="EMBL" id="GDZ95648.1"/>
    </source>
</evidence>
<sequence>MLSKFDEDVILQEFMAEKLLPNQLPNIYKIYPRLAKNLTILGPLKYALEMKRKYSNPN</sequence>
<dbReference type="EMBL" id="BJCD01000063">
    <property type="protein sequence ID" value="GDZ95648.1"/>
    <property type="molecule type" value="Genomic_DNA"/>
</dbReference>
<gene>
    <name evidence="1" type="ORF">PA905_40780</name>
</gene>
<dbReference type="AlphaFoldDB" id="A0A4P5ZHN4"/>